<sequence>MVRSPCSVGAIGGPLGAILLGTQGFHGTKKWPMAQFSPTWLVPIERVQDHQDPGLPEVSGEVLGDEFDQSNTVDRSGQGITSRRINTTKILTARIIGDQSIFPINNGFKMVEEIIAQYQVISFG</sequence>
<evidence type="ECO:0000256" key="1">
    <source>
        <dbReference type="SAM" id="MobiDB-lite"/>
    </source>
</evidence>
<gene>
    <name evidence="2" type="ORF">O181_108505</name>
</gene>
<feature type="compositionally biased region" description="Polar residues" evidence="1">
    <location>
        <begin position="69"/>
        <end position="79"/>
    </location>
</feature>
<accession>A0A9Q3PPM9</accession>
<dbReference type="AlphaFoldDB" id="A0A9Q3PPM9"/>
<protein>
    <submittedName>
        <fullName evidence="2">Uncharacterized protein</fullName>
    </submittedName>
</protein>
<feature type="region of interest" description="Disordered" evidence="1">
    <location>
        <begin position="58"/>
        <end position="79"/>
    </location>
</feature>
<proteinExistence type="predicted"/>
<keyword evidence="3" id="KW-1185">Reference proteome</keyword>
<comment type="caution">
    <text evidence="2">The sequence shown here is derived from an EMBL/GenBank/DDBJ whole genome shotgun (WGS) entry which is preliminary data.</text>
</comment>
<dbReference type="EMBL" id="AVOT02083260">
    <property type="protein sequence ID" value="MBW0568790.1"/>
    <property type="molecule type" value="Genomic_DNA"/>
</dbReference>
<name>A0A9Q3PPM9_9BASI</name>
<reference evidence="2" key="1">
    <citation type="submission" date="2021-03" db="EMBL/GenBank/DDBJ databases">
        <title>Draft genome sequence of rust myrtle Austropuccinia psidii MF-1, a brazilian biotype.</title>
        <authorList>
            <person name="Quecine M.C."/>
            <person name="Pachon D.M.R."/>
            <person name="Bonatelli M.L."/>
            <person name="Correr F.H."/>
            <person name="Franceschini L.M."/>
            <person name="Leite T.F."/>
            <person name="Margarido G.R.A."/>
            <person name="Almeida C.A."/>
            <person name="Ferrarezi J.A."/>
            <person name="Labate C.A."/>
        </authorList>
    </citation>
    <scope>NUCLEOTIDE SEQUENCE</scope>
    <source>
        <strain evidence="2">MF-1</strain>
    </source>
</reference>
<evidence type="ECO:0000313" key="2">
    <source>
        <dbReference type="EMBL" id="MBW0568790.1"/>
    </source>
</evidence>
<dbReference type="Proteomes" id="UP000765509">
    <property type="component" value="Unassembled WGS sequence"/>
</dbReference>
<organism evidence="2 3">
    <name type="scientific">Austropuccinia psidii MF-1</name>
    <dbReference type="NCBI Taxonomy" id="1389203"/>
    <lineage>
        <taxon>Eukaryota</taxon>
        <taxon>Fungi</taxon>
        <taxon>Dikarya</taxon>
        <taxon>Basidiomycota</taxon>
        <taxon>Pucciniomycotina</taxon>
        <taxon>Pucciniomycetes</taxon>
        <taxon>Pucciniales</taxon>
        <taxon>Sphaerophragmiaceae</taxon>
        <taxon>Austropuccinia</taxon>
    </lineage>
</organism>
<evidence type="ECO:0000313" key="3">
    <source>
        <dbReference type="Proteomes" id="UP000765509"/>
    </source>
</evidence>